<evidence type="ECO:0000256" key="2">
    <source>
        <dbReference type="SAM" id="MobiDB-lite"/>
    </source>
</evidence>
<comment type="similarity">
    <text evidence="1">Belongs to the DnaB/DnaD family.</text>
</comment>
<evidence type="ECO:0000313" key="4">
    <source>
        <dbReference type="EMBL" id="MFD1410761.1"/>
    </source>
</evidence>
<feature type="region of interest" description="Disordered" evidence="2">
    <location>
        <begin position="105"/>
        <end position="133"/>
    </location>
</feature>
<dbReference type="Gene3D" id="1.10.10.630">
    <property type="entry name" value="DnaD domain-like"/>
    <property type="match status" value="1"/>
</dbReference>
<gene>
    <name evidence="4" type="ORF">ACFQ4R_03920</name>
</gene>
<protein>
    <submittedName>
        <fullName evidence="4">DnaD domain protein</fullName>
    </submittedName>
</protein>
<reference evidence="5" key="1">
    <citation type="journal article" date="2019" name="Int. J. Syst. Evol. Microbiol.">
        <title>The Global Catalogue of Microorganisms (GCM) 10K type strain sequencing project: providing services to taxonomists for standard genome sequencing and annotation.</title>
        <authorList>
            <consortium name="The Broad Institute Genomics Platform"/>
            <consortium name="The Broad Institute Genome Sequencing Center for Infectious Disease"/>
            <person name="Wu L."/>
            <person name="Ma J."/>
        </authorList>
    </citation>
    <scope>NUCLEOTIDE SEQUENCE [LARGE SCALE GENOMIC DNA]</scope>
    <source>
        <strain evidence="5">CCM 8937</strain>
    </source>
</reference>
<comment type="caution">
    <text evidence="4">The sequence shown here is derived from an EMBL/GenBank/DDBJ whole genome shotgun (WGS) entry which is preliminary data.</text>
</comment>
<dbReference type="PANTHER" id="PTHR37293:SF5">
    <property type="entry name" value="DNA REPLICATION PROTEIN"/>
    <property type="match status" value="1"/>
</dbReference>
<feature type="compositionally biased region" description="Low complexity" evidence="2">
    <location>
        <begin position="105"/>
        <end position="129"/>
    </location>
</feature>
<dbReference type="InterPro" id="IPR053162">
    <property type="entry name" value="DnaD"/>
</dbReference>
<proteinExistence type="inferred from homology"/>
<dbReference type="RefSeq" id="WP_125647826.1">
    <property type="nucleotide sequence ID" value="NZ_JBHTOH010000025.1"/>
</dbReference>
<keyword evidence="5" id="KW-1185">Reference proteome</keyword>
<name>A0ABW4BKJ0_9LACO</name>
<evidence type="ECO:0000313" key="5">
    <source>
        <dbReference type="Proteomes" id="UP001597191"/>
    </source>
</evidence>
<feature type="compositionally biased region" description="Basic and acidic residues" evidence="2">
    <location>
        <begin position="267"/>
        <end position="276"/>
    </location>
</feature>
<dbReference type="InterPro" id="IPR034829">
    <property type="entry name" value="DnaD-like_sf"/>
</dbReference>
<feature type="domain" description="DnaB/C C-terminal" evidence="3">
    <location>
        <begin position="168"/>
        <end position="227"/>
    </location>
</feature>
<dbReference type="SUPFAM" id="SSF158499">
    <property type="entry name" value="DnaD domain-like"/>
    <property type="match status" value="1"/>
</dbReference>
<feature type="region of interest" description="Disordered" evidence="2">
    <location>
        <begin position="264"/>
        <end position="285"/>
    </location>
</feature>
<dbReference type="NCBIfam" id="TIGR01446">
    <property type="entry name" value="DnaD_dom"/>
    <property type="match status" value="1"/>
</dbReference>
<organism evidence="4 5">
    <name type="scientific">Lapidilactobacillus gannanensis</name>
    <dbReference type="NCBI Taxonomy" id="2486002"/>
    <lineage>
        <taxon>Bacteria</taxon>
        <taxon>Bacillati</taxon>
        <taxon>Bacillota</taxon>
        <taxon>Bacilli</taxon>
        <taxon>Lactobacillales</taxon>
        <taxon>Lactobacillaceae</taxon>
        <taxon>Lapidilactobacillus</taxon>
    </lineage>
</organism>
<dbReference type="InterPro" id="IPR006343">
    <property type="entry name" value="DnaB/C_C"/>
</dbReference>
<accession>A0ABW4BKJ0</accession>
<evidence type="ECO:0000259" key="3">
    <source>
        <dbReference type="Pfam" id="PF07261"/>
    </source>
</evidence>
<evidence type="ECO:0000256" key="1">
    <source>
        <dbReference type="ARBA" id="ARBA00093462"/>
    </source>
</evidence>
<sequence>MDYFKQRRAFRKLKRDQIDISTGQNNLYRELLDYANDEGVLDKLFTLKNSALIDLTGLSEAGLKKARNELVQLDLIEYVPGKRNKQKPKYRIIQFYDTSWATKTSKSSSTSTVTSSSTGSPESSSTGSSKVLTNTDSNLTITKHHDDEQQTGQNDSPIILWQKNYISINQIQLQKLEEWTNKLGNDLMCEAITRVATAGIERKGAFGYLAGIVNNWSNANVKSFADVAALDKAHENEVKAKQRDRSAGHQFYGRNQVKGVVPSWMKEAGDGTEKQPSEQAVSSEEIQAKLARVAKTRAEQEAKLNGSKYKY</sequence>
<dbReference type="Proteomes" id="UP001597191">
    <property type="component" value="Unassembled WGS sequence"/>
</dbReference>
<dbReference type="Pfam" id="PF07261">
    <property type="entry name" value="DnaB_2"/>
    <property type="match status" value="1"/>
</dbReference>
<dbReference type="PANTHER" id="PTHR37293">
    <property type="entry name" value="PHAGE REPLICATION PROTEIN-RELATED"/>
    <property type="match status" value="1"/>
</dbReference>
<dbReference type="EMBL" id="JBHTOH010000025">
    <property type="protein sequence ID" value="MFD1410761.1"/>
    <property type="molecule type" value="Genomic_DNA"/>
</dbReference>